<comment type="subcellular location">
    <subcellularLocation>
        <location evidence="1">Membrane</location>
        <topology evidence="1">Multi-pass membrane protein</topology>
    </subcellularLocation>
</comment>
<feature type="transmembrane region" description="Helical" evidence="9">
    <location>
        <begin position="282"/>
        <end position="303"/>
    </location>
</feature>
<dbReference type="Proteomes" id="UP000307706">
    <property type="component" value="Unassembled WGS sequence"/>
</dbReference>
<feature type="transmembrane region" description="Helical" evidence="9">
    <location>
        <begin position="6"/>
        <end position="25"/>
    </location>
</feature>
<dbReference type="Pfam" id="PF00474">
    <property type="entry name" value="SSF"/>
    <property type="match status" value="2"/>
</dbReference>
<feature type="transmembrane region" description="Helical" evidence="9">
    <location>
        <begin position="488"/>
        <end position="509"/>
    </location>
</feature>
<dbReference type="PANTHER" id="PTHR48086:SF5">
    <property type="entry name" value="NA(+):SOLUTE SYMPORTER (SSF FAMILY)"/>
    <property type="match status" value="1"/>
</dbReference>
<dbReference type="InterPro" id="IPR038377">
    <property type="entry name" value="Na/Glc_symporter_sf"/>
</dbReference>
<dbReference type="GO" id="GO:0015293">
    <property type="term" value="F:symporter activity"/>
    <property type="evidence" value="ECO:0007669"/>
    <property type="project" value="UniProtKB-KW"/>
</dbReference>
<dbReference type="EMBL" id="PNCL01000039">
    <property type="protein sequence ID" value="TMP59802.1"/>
    <property type="molecule type" value="Genomic_DNA"/>
</dbReference>
<keyword evidence="7 9" id="KW-0472">Membrane</keyword>
<name>A0A5S3XT85_9GAMM</name>
<sequence>MDVQNLTFIIVGLSFALYIGIAIWARAGSTNEFYVAGGGVPPFANGMATAADWMSAASFISMAGIISFAGYDGGVYLMGWTGGYVLLALCLAPYLRKFGKFTVPDFIGDRYYSQVARIVAILCAIFICFTYIAGQMRGVGVVFSRFLEVDIETGVYIGMVIVFFYAVLGGMKGITYTQVAQYCVLVFAYLVPAIFISLMMTGHFLPQTGFGATLADGSGMYVLDKLDGLSAELGFAQYTEGSKSMIDVFAITAALMVGTAGLPHVIVRFFTVPRVKDTRISAAWTLVFIAIVYTTAPAVASFARVNMVDTINGKDGSGTLYSEAPQWVKNWERTGLITFEDKNGDGKMSYSAGKISDPSSANEVQIDRDIMVLANPEIADLPAWVIALVAAGGIAAALSTTAGLLLVISTSVSHDLLKRTLKPDINDKQELLAARLAAMIAIVISAYFGINPPGFVASVVAFAFGLAAASFFPAIIMGIFSKRMNKEGAIAGMVTGITFTAAYIIYFKFVSPELNSAENWLFGISPEGIGIVGMVVNFAVAAVVLKLTADTPKEVQDMVESIRNPKGSLAARAH</sequence>
<feature type="transmembrane region" description="Helical" evidence="9">
    <location>
        <begin position="529"/>
        <end position="549"/>
    </location>
</feature>
<feature type="transmembrane region" description="Helical" evidence="9">
    <location>
        <begin position="182"/>
        <end position="205"/>
    </location>
</feature>
<evidence type="ECO:0000256" key="2">
    <source>
        <dbReference type="ARBA" id="ARBA00006434"/>
    </source>
</evidence>
<evidence type="ECO:0000256" key="3">
    <source>
        <dbReference type="ARBA" id="ARBA00022448"/>
    </source>
</evidence>
<feature type="transmembrane region" description="Helical" evidence="9">
    <location>
        <begin position="115"/>
        <end position="133"/>
    </location>
</feature>
<feature type="transmembrane region" description="Helical" evidence="9">
    <location>
        <begin position="456"/>
        <end position="476"/>
    </location>
</feature>
<dbReference type="Proteomes" id="UP000305730">
    <property type="component" value="Unassembled WGS sequence"/>
</dbReference>
<comment type="caution">
    <text evidence="11">The sequence shown here is derived from an EMBL/GenBank/DDBJ whole genome shotgun (WGS) entry which is preliminary data.</text>
</comment>
<evidence type="ECO:0000256" key="1">
    <source>
        <dbReference type="ARBA" id="ARBA00004141"/>
    </source>
</evidence>
<dbReference type="InterPro" id="IPR001734">
    <property type="entry name" value="Na/solute_symporter"/>
</dbReference>
<dbReference type="InterPro" id="IPR050277">
    <property type="entry name" value="Sodium:Solute_Symporter"/>
</dbReference>
<feature type="transmembrane region" description="Helical" evidence="9">
    <location>
        <begin position="153"/>
        <end position="170"/>
    </location>
</feature>
<evidence type="ECO:0000256" key="8">
    <source>
        <dbReference type="RuleBase" id="RU362091"/>
    </source>
</evidence>
<feature type="transmembrane region" description="Helical" evidence="9">
    <location>
        <begin position="248"/>
        <end position="270"/>
    </location>
</feature>
<reference evidence="12 13" key="2">
    <citation type="submission" date="2019-06" db="EMBL/GenBank/DDBJ databases">
        <title>Co-occurence of chitin degradation, pigmentation and bioactivity in marine Pseudoalteromonas.</title>
        <authorList>
            <person name="Sonnenschein E.C."/>
            <person name="Bech P.K."/>
        </authorList>
    </citation>
    <scope>NUCLEOTIDE SEQUENCE [LARGE SCALE GENOMIC DNA]</scope>
    <source>
        <strain evidence="13">S2231</strain>
        <strain evidence="10 12">S2233</strain>
    </source>
</reference>
<dbReference type="OrthoDB" id="9764416at2"/>
<evidence type="ECO:0000313" key="13">
    <source>
        <dbReference type="Proteomes" id="UP000307706"/>
    </source>
</evidence>
<proteinExistence type="inferred from homology"/>
<dbReference type="Gene3D" id="1.20.1730.10">
    <property type="entry name" value="Sodium/glucose cotransporter"/>
    <property type="match status" value="1"/>
</dbReference>
<reference evidence="11" key="3">
    <citation type="submission" date="2019-09" db="EMBL/GenBank/DDBJ databases">
        <title>Co-occurence of chitin degradation, pigmentation and bioactivity in marine Pseudoalteromonas.</title>
        <authorList>
            <person name="Sonnenschein E.C."/>
            <person name="Bech P.K."/>
        </authorList>
    </citation>
    <scope>NUCLEOTIDE SEQUENCE</scope>
    <source>
        <strain evidence="11">S2231</strain>
    </source>
</reference>
<feature type="transmembrane region" description="Helical" evidence="9">
    <location>
        <begin position="381"/>
        <end position="410"/>
    </location>
</feature>
<feature type="transmembrane region" description="Helical" evidence="9">
    <location>
        <begin position="77"/>
        <end position="95"/>
    </location>
</feature>
<evidence type="ECO:0000313" key="11">
    <source>
        <dbReference type="EMBL" id="TMP59802.1"/>
    </source>
</evidence>
<dbReference type="PROSITE" id="PS50283">
    <property type="entry name" value="NA_SOLUT_SYMP_3"/>
    <property type="match status" value="1"/>
</dbReference>
<organism evidence="11 13">
    <name type="scientific">Pseudoalteromonas citrea</name>
    <dbReference type="NCBI Taxonomy" id="43655"/>
    <lineage>
        <taxon>Bacteria</taxon>
        <taxon>Pseudomonadati</taxon>
        <taxon>Pseudomonadota</taxon>
        <taxon>Gammaproteobacteria</taxon>
        <taxon>Alteromonadales</taxon>
        <taxon>Pseudoalteromonadaceae</taxon>
        <taxon>Pseudoalteromonas</taxon>
    </lineage>
</organism>
<accession>A0A5S3XT85</accession>
<keyword evidence="6 9" id="KW-1133">Transmembrane helix</keyword>
<evidence type="ECO:0000256" key="5">
    <source>
        <dbReference type="ARBA" id="ARBA00022847"/>
    </source>
</evidence>
<evidence type="ECO:0000256" key="9">
    <source>
        <dbReference type="SAM" id="Phobius"/>
    </source>
</evidence>
<evidence type="ECO:0000313" key="10">
    <source>
        <dbReference type="EMBL" id="TMP43549.1"/>
    </source>
</evidence>
<evidence type="ECO:0000256" key="7">
    <source>
        <dbReference type="ARBA" id="ARBA00023136"/>
    </source>
</evidence>
<feature type="transmembrane region" description="Helical" evidence="9">
    <location>
        <begin position="431"/>
        <end position="450"/>
    </location>
</feature>
<gene>
    <name evidence="11" type="ORF">CWB96_08430</name>
    <name evidence="10" type="ORF">CWB97_08635</name>
</gene>
<dbReference type="AlphaFoldDB" id="A0A5S3XT85"/>
<comment type="similarity">
    <text evidence="2 8">Belongs to the sodium:solute symporter (SSF) (TC 2.A.21) family.</text>
</comment>
<evidence type="ECO:0000313" key="12">
    <source>
        <dbReference type="Proteomes" id="UP000305730"/>
    </source>
</evidence>
<evidence type="ECO:0000256" key="6">
    <source>
        <dbReference type="ARBA" id="ARBA00022989"/>
    </source>
</evidence>
<keyword evidence="3" id="KW-0813">Transport</keyword>
<protein>
    <submittedName>
        <fullName evidence="11">Cation acetate symporter</fullName>
    </submittedName>
</protein>
<dbReference type="CDD" id="cd11480">
    <property type="entry name" value="SLC5sbd_u4"/>
    <property type="match status" value="1"/>
</dbReference>
<dbReference type="EMBL" id="PNCK01000029">
    <property type="protein sequence ID" value="TMP43549.1"/>
    <property type="molecule type" value="Genomic_DNA"/>
</dbReference>
<keyword evidence="4 9" id="KW-0812">Transmembrane</keyword>
<dbReference type="RefSeq" id="WP_138596535.1">
    <property type="nucleotide sequence ID" value="NZ_PNCK01000029.1"/>
</dbReference>
<evidence type="ECO:0000256" key="4">
    <source>
        <dbReference type="ARBA" id="ARBA00022692"/>
    </source>
</evidence>
<dbReference type="NCBIfam" id="TIGR03648">
    <property type="entry name" value="Na_symport_lg"/>
    <property type="match status" value="1"/>
</dbReference>
<keyword evidence="12" id="KW-1185">Reference proteome</keyword>
<keyword evidence="5" id="KW-0769">Symport</keyword>
<dbReference type="PANTHER" id="PTHR48086">
    <property type="entry name" value="SODIUM/PROLINE SYMPORTER-RELATED"/>
    <property type="match status" value="1"/>
</dbReference>
<reference evidence="11 13" key="1">
    <citation type="submission" date="2017-12" db="EMBL/GenBank/DDBJ databases">
        <authorList>
            <person name="Paulsen S."/>
            <person name="Gram L.K."/>
        </authorList>
    </citation>
    <scope>NUCLEOTIDE SEQUENCE [LARGE SCALE GENOMIC DNA]</scope>
    <source>
        <strain evidence="11 13">S2231</strain>
        <strain evidence="10">S2233</strain>
    </source>
</reference>
<dbReference type="GO" id="GO:0005886">
    <property type="term" value="C:plasma membrane"/>
    <property type="evidence" value="ECO:0007669"/>
    <property type="project" value="TreeGrafter"/>
</dbReference>
<dbReference type="InterPro" id="IPR019899">
    <property type="entry name" value="Na/solute_symporter_VC_2705"/>
</dbReference>